<evidence type="ECO:0000256" key="16">
    <source>
        <dbReference type="RuleBase" id="RU367069"/>
    </source>
</evidence>
<keyword evidence="21" id="KW-1185">Reference proteome</keyword>
<evidence type="ECO:0000256" key="3">
    <source>
        <dbReference type="ARBA" id="ARBA00005073"/>
    </source>
</evidence>
<dbReference type="FunFam" id="1.10.3110.10:FF:000002">
    <property type="entry name" value="Protoporphyrinogen oxidase"/>
    <property type="match status" value="1"/>
</dbReference>
<sequence>MSSFTSTHIYFPTSNCYRSVTPLSSSLSFSIPSAGRRKNRVKCSRRGIQCSVAEGPATVPPSLSSGSGQSVLDCVIVGAGISGLCIAQALATKHRNSNLMVTEARDRVGGNITTVERDGYLWEEGPNSFQPSDPMLTMTVDSGLKDELVLGDPNAPRFVLWNGKLRPVPSKPTDLPFFDLMSIPGKLRAGFGAIGLRPSPPGHEETIEEFVRRNLGSEVFERLIEPFCSGVYAGDPSKLSMKAAFGKVWKLEQNGGSIIGGTIKAIQEKSSTPKTPRDPRLPKPKGQTVGSFRKGLIMLPNAIFSRLGNKVKLSWKLLNITKSDNGEYTLLYETPDGMVSLQSRSVVMTVPSYVASSILYPLSAVAADALSKFYYPPVAAVTISYPKEAIRDECLIDGELKGFGQLHPRSQGVETLGTIYSSSLFPNRAPPGRILLLNYIGGATNTGIVSKTESQLVEAVDRDLRKMLINPSAQDPQVLGVRTWIQAIPQFNVGHLDVLEAAKSALNDGGFKGVFLGGNYVSGVALGRCVEGAYEVAAEVTDFLSRSSFVQNL</sequence>
<evidence type="ECO:0000256" key="12">
    <source>
        <dbReference type="ARBA" id="ARBA00023002"/>
    </source>
</evidence>
<evidence type="ECO:0000259" key="18">
    <source>
        <dbReference type="Pfam" id="PF01593"/>
    </source>
</evidence>
<dbReference type="PANTHER" id="PTHR42923:SF3">
    <property type="entry name" value="PROTOPORPHYRINOGEN OXIDASE"/>
    <property type="match status" value="1"/>
</dbReference>
<keyword evidence="11" id="KW-0809">Transit peptide</keyword>
<dbReference type="Gene3D" id="3.90.660.20">
    <property type="entry name" value="Protoporphyrinogen oxidase, mitochondrial, domain 2"/>
    <property type="match status" value="1"/>
</dbReference>
<dbReference type="GO" id="GO:0009507">
    <property type="term" value="C:chloroplast"/>
    <property type="evidence" value="ECO:0007669"/>
    <property type="project" value="UniProtKB-SubCell"/>
</dbReference>
<evidence type="ECO:0000256" key="5">
    <source>
        <dbReference type="ARBA" id="ARBA00010551"/>
    </source>
</evidence>
<dbReference type="InterPro" id="IPR004572">
    <property type="entry name" value="Protoporphyrinogen_oxidase"/>
</dbReference>
<keyword evidence="13 16" id="KW-0350">Heme biosynthesis</keyword>
<dbReference type="SUPFAM" id="SSF51905">
    <property type="entry name" value="FAD/NAD(P)-binding domain"/>
    <property type="match status" value="1"/>
</dbReference>
<dbReference type="GO" id="GO:0004729">
    <property type="term" value="F:oxygen-dependent protoporphyrinogen oxidase activity"/>
    <property type="evidence" value="ECO:0007669"/>
    <property type="project" value="UniProtKB-UniRule"/>
</dbReference>
<keyword evidence="8 16" id="KW-0285">Flavoprotein</keyword>
<evidence type="ECO:0000256" key="13">
    <source>
        <dbReference type="ARBA" id="ARBA00023133"/>
    </source>
</evidence>
<dbReference type="AlphaFoldDB" id="A0ABD1VCX1"/>
<accession>A0ABD1VCX1</accession>
<dbReference type="Proteomes" id="UP001604277">
    <property type="component" value="Unassembled WGS sequence"/>
</dbReference>
<comment type="similarity">
    <text evidence="5 16">Belongs to the protoporphyrinogen/coproporphyrinogen oxidase family. Protoporphyrinogen oxidase subfamily.</text>
</comment>
<evidence type="ECO:0000313" key="21">
    <source>
        <dbReference type="Proteomes" id="UP001604277"/>
    </source>
</evidence>
<keyword evidence="10 16" id="KW-0274">FAD</keyword>
<keyword evidence="9" id="KW-0934">Plastid</keyword>
<feature type="region of interest" description="Disordered" evidence="17">
    <location>
        <begin position="267"/>
        <end position="287"/>
    </location>
</feature>
<evidence type="ECO:0000256" key="4">
    <source>
        <dbReference type="ARBA" id="ARBA00005173"/>
    </source>
</evidence>
<comment type="catalytic activity">
    <reaction evidence="15 16">
        <text>protoporphyrinogen IX + 3 O2 = protoporphyrin IX + 3 H2O2</text>
        <dbReference type="Rhea" id="RHEA:25576"/>
        <dbReference type="ChEBI" id="CHEBI:15379"/>
        <dbReference type="ChEBI" id="CHEBI:16240"/>
        <dbReference type="ChEBI" id="CHEBI:57306"/>
        <dbReference type="ChEBI" id="CHEBI:57307"/>
        <dbReference type="EC" id="1.3.3.4"/>
    </reaction>
</comment>
<proteinExistence type="inferred from homology"/>
<gene>
    <name evidence="19" type="ORF">Fot_16587</name>
    <name evidence="20" type="ORF">Fot_16833</name>
</gene>
<dbReference type="PANTHER" id="PTHR42923">
    <property type="entry name" value="PROTOPORPHYRINOGEN OXIDASE"/>
    <property type="match status" value="1"/>
</dbReference>
<comment type="subcellular location">
    <subcellularLocation>
        <location evidence="2 16">Plastid</location>
        <location evidence="2 16">Chloroplast</location>
    </subcellularLocation>
</comment>
<dbReference type="SUPFAM" id="SSF54373">
    <property type="entry name" value="FAD-linked reductases, C-terminal domain"/>
    <property type="match status" value="1"/>
</dbReference>
<comment type="pathway">
    <text evidence="3 16">Porphyrin-containing compound metabolism; protoporphyrin-IX biosynthesis; protoporphyrin-IX from protoporphyrinogen-IX: step 1/1.</text>
</comment>
<dbReference type="EC" id="1.3.3.4" evidence="6 16"/>
<dbReference type="EMBL" id="JBFOLJ010000005">
    <property type="protein sequence ID" value="KAL2535196.1"/>
    <property type="molecule type" value="Genomic_DNA"/>
</dbReference>
<dbReference type="Pfam" id="PF01593">
    <property type="entry name" value="Amino_oxidase"/>
    <property type="match status" value="1"/>
</dbReference>
<protein>
    <recommendedName>
        <fullName evidence="6 16">Protoporphyrinogen oxidase</fullName>
        <ecNumber evidence="6 16">1.3.3.4</ecNumber>
    </recommendedName>
</protein>
<reference evidence="19" key="2">
    <citation type="submission" date="2024-07" db="EMBL/GenBank/DDBJ databases">
        <title>Two chromosome-level genome assemblies of Korean endemic species Abeliophyllum distichum and Forsythia ovata (Oleaceae).</title>
        <authorList>
            <person name="Mun J.H."/>
        </authorList>
    </citation>
    <scope>NUCLEOTIDE SEQUENCE</scope>
    <source>
        <strain evidence="19">KNKB202402200001</strain>
        <tissue evidence="19">Leaf</tissue>
    </source>
</reference>
<comment type="function">
    <text evidence="1 16">Catalyzes the 6-electron oxidation of protoporphyrinogen-IX to form protoporphyrin-IX.</text>
</comment>
<evidence type="ECO:0000313" key="19">
    <source>
        <dbReference type="EMBL" id="KAL2535196.1"/>
    </source>
</evidence>
<keyword evidence="12 16" id="KW-0560">Oxidoreductase</keyword>
<evidence type="ECO:0000256" key="6">
    <source>
        <dbReference type="ARBA" id="ARBA00012867"/>
    </source>
</evidence>
<keyword evidence="14 16" id="KW-0627">Porphyrin biosynthesis</keyword>
<evidence type="ECO:0000256" key="2">
    <source>
        <dbReference type="ARBA" id="ARBA00004229"/>
    </source>
</evidence>
<dbReference type="Gene3D" id="3.50.50.60">
    <property type="entry name" value="FAD/NAD(P)-binding domain"/>
    <property type="match status" value="1"/>
</dbReference>
<name>A0ABD1VCX1_9LAMI</name>
<dbReference type="InterPro" id="IPR002937">
    <property type="entry name" value="Amino_oxidase"/>
</dbReference>
<evidence type="ECO:0000256" key="10">
    <source>
        <dbReference type="ARBA" id="ARBA00022827"/>
    </source>
</evidence>
<evidence type="ECO:0000256" key="8">
    <source>
        <dbReference type="ARBA" id="ARBA00022630"/>
    </source>
</evidence>
<evidence type="ECO:0000256" key="1">
    <source>
        <dbReference type="ARBA" id="ARBA00002600"/>
    </source>
</evidence>
<evidence type="ECO:0000256" key="7">
    <source>
        <dbReference type="ARBA" id="ARBA00022528"/>
    </source>
</evidence>
<comment type="caution">
    <text evidence="19">The sequence shown here is derived from an EMBL/GenBank/DDBJ whole genome shotgun (WGS) entry which is preliminary data.</text>
</comment>
<evidence type="ECO:0000256" key="9">
    <source>
        <dbReference type="ARBA" id="ARBA00022640"/>
    </source>
</evidence>
<organism evidence="19 21">
    <name type="scientific">Forsythia ovata</name>
    <dbReference type="NCBI Taxonomy" id="205694"/>
    <lineage>
        <taxon>Eukaryota</taxon>
        <taxon>Viridiplantae</taxon>
        <taxon>Streptophyta</taxon>
        <taxon>Embryophyta</taxon>
        <taxon>Tracheophyta</taxon>
        <taxon>Spermatophyta</taxon>
        <taxon>Magnoliopsida</taxon>
        <taxon>eudicotyledons</taxon>
        <taxon>Gunneridae</taxon>
        <taxon>Pentapetalae</taxon>
        <taxon>asterids</taxon>
        <taxon>lamiids</taxon>
        <taxon>Lamiales</taxon>
        <taxon>Oleaceae</taxon>
        <taxon>Forsythieae</taxon>
        <taxon>Forsythia</taxon>
    </lineage>
</organism>
<dbReference type="GO" id="GO:0006782">
    <property type="term" value="P:protoporphyrinogen IX biosynthetic process"/>
    <property type="evidence" value="ECO:0007669"/>
    <property type="project" value="UniProtKB-UniRule"/>
</dbReference>
<comment type="pathway">
    <text evidence="4">Porphyrin-containing compound metabolism; chlorophyll biosynthesis.</text>
</comment>
<evidence type="ECO:0000256" key="15">
    <source>
        <dbReference type="ARBA" id="ARBA00047554"/>
    </source>
</evidence>
<dbReference type="InterPro" id="IPR036188">
    <property type="entry name" value="FAD/NAD-bd_sf"/>
</dbReference>
<evidence type="ECO:0000256" key="11">
    <source>
        <dbReference type="ARBA" id="ARBA00022946"/>
    </source>
</evidence>
<dbReference type="NCBIfam" id="TIGR00562">
    <property type="entry name" value="proto_IX_ox"/>
    <property type="match status" value="1"/>
</dbReference>
<dbReference type="InterPro" id="IPR050464">
    <property type="entry name" value="Zeta_carotene_desat/Oxidored"/>
</dbReference>
<feature type="domain" description="Amine oxidase" evidence="18">
    <location>
        <begin position="81"/>
        <end position="535"/>
    </location>
</feature>
<evidence type="ECO:0000256" key="17">
    <source>
        <dbReference type="SAM" id="MobiDB-lite"/>
    </source>
</evidence>
<evidence type="ECO:0000256" key="14">
    <source>
        <dbReference type="ARBA" id="ARBA00023244"/>
    </source>
</evidence>
<evidence type="ECO:0000313" key="20">
    <source>
        <dbReference type="EMBL" id="KAL2535442.1"/>
    </source>
</evidence>
<dbReference type="Gene3D" id="1.10.3110.10">
    <property type="entry name" value="protoporphyrinogen ix oxidase, domain 3"/>
    <property type="match status" value="1"/>
</dbReference>
<dbReference type="EMBL" id="JBFOLJ010000005">
    <property type="protein sequence ID" value="KAL2535442.1"/>
    <property type="molecule type" value="Genomic_DNA"/>
</dbReference>
<comment type="cofactor">
    <cofactor evidence="16">
        <name>FAD</name>
        <dbReference type="ChEBI" id="CHEBI:57692"/>
    </cofactor>
    <text evidence="16">Binds 1 FAD per subunit.</text>
</comment>
<reference evidence="21" key="1">
    <citation type="submission" date="2024-07" db="EMBL/GenBank/DDBJ databases">
        <title>Two chromosome-level genome assemblies of Korean endemic species Abeliophyllum distichum and Forsythia ovata (Oleaceae).</title>
        <authorList>
            <person name="Jang H."/>
        </authorList>
    </citation>
    <scope>NUCLEOTIDE SEQUENCE [LARGE SCALE GENOMIC DNA]</scope>
</reference>
<keyword evidence="7" id="KW-0150">Chloroplast</keyword>